<dbReference type="GO" id="GO:0005770">
    <property type="term" value="C:late endosome"/>
    <property type="evidence" value="ECO:0007669"/>
    <property type="project" value="TreeGrafter"/>
</dbReference>
<dbReference type="GO" id="GO:0008333">
    <property type="term" value="P:endosome to lysosome transport"/>
    <property type="evidence" value="ECO:0007669"/>
    <property type="project" value="TreeGrafter"/>
</dbReference>
<dbReference type="Pfam" id="PF00071">
    <property type="entry name" value="Ras"/>
    <property type="match status" value="1"/>
</dbReference>
<keyword evidence="4" id="KW-1185">Reference proteome</keyword>
<evidence type="ECO:0000313" key="4">
    <source>
        <dbReference type="Proteomes" id="UP000887575"/>
    </source>
</evidence>
<dbReference type="InterPro" id="IPR001806">
    <property type="entry name" value="Small_GTPase"/>
</dbReference>
<dbReference type="AlphaFoldDB" id="A0AAF3EKJ3"/>
<dbReference type="PROSITE" id="PS51419">
    <property type="entry name" value="RAB"/>
    <property type="match status" value="1"/>
</dbReference>
<dbReference type="SMART" id="SM00174">
    <property type="entry name" value="RHO"/>
    <property type="match status" value="1"/>
</dbReference>
<dbReference type="FunFam" id="3.40.50.300:FF:001447">
    <property type="entry name" value="Ras-related protein Rab-1B"/>
    <property type="match status" value="1"/>
</dbReference>
<dbReference type="GO" id="GO:0003924">
    <property type="term" value="F:GTPase activity"/>
    <property type="evidence" value="ECO:0007669"/>
    <property type="project" value="InterPro"/>
</dbReference>
<evidence type="ECO:0000256" key="1">
    <source>
        <dbReference type="ARBA" id="ARBA00006270"/>
    </source>
</evidence>
<reference evidence="5" key="1">
    <citation type="submission" date="2024-02" db="UniProtKB">
        <authorList>
            <consortium name="WormBaseParasite"/>
        </authorList>
    </citation>
    <scope>IDENTIFICATION</scope>
</reference>
<name>A0AAF3EKJ3_9BILA</name>
<dbReference type="Gene3D" id="3.40.50.300">
    <property type="entry name" value="P-loop containing nucleotide triphosphate hydrolases"/>
    <property type="match status" value="1"/>
</dbReference>
<dbReference type="PANTHER" id="PTHR47981">
    <property type="entry name" value="RAB FAMILY"/>
    <property type="match status" value="1"/>
</dbReference>
<evidence type="ECO:0000256" key="2">
    <source>
        <dbReference type="ARBA" id="ARBA00022741"/>
    </source>
</evidence>
<evidence type="ECO:0008006" key="6">
    <source>
        <dbReference type="Google" id="ProtNLM"/>
    </source>
</evidence>
<dbReference type="PROSITE" id="PS51421">
    <property type="entry name" value="RAS"/>
    <property type="match status" value="1"/>
</dbReference>
<dbReference type="SMART" id="SM00176">
    <property type="entry name" value="RAN"/>
    <property type="match status" value="1"/>
</dbReference>
<dbReference type="GO" id="GO:0005764">
    <property type="term" value="C:lysosome"/>
    <property type="evidence" value="ECO:0007669"/>
    <property type="project" value="TreeGrafter"/>
</dbReference>
<dbReference type="PRINTS" id="PR00449">
    <property type="entry name" value="RASTRNSFRMNG"/>
</dbReference>
<dbReference type="GO" id="GO:0090385">
    <property type="term" value="P:phagosome-lysosome fusion"/>
    <property type="evidence" value="ECO:0007669"/>
    <property type="project" value="TreeGrafter"/>
</dbReference>
<dbReference type="InterPro" id="IPR027417">
    <property type="entry name" value="P-loop_NTPase"/>
</dbReference>
<sequence>MSDRSQKKALLNVILLGDGGVGKTALMEQFIFKHFTNQYKVAVVKDMLIDGRHVTMQLWDTNGQERFRSLGLAFYRGADCCVLVYDLTDSKSFTNLDFWRDEFLIQAKPQNPENFPFILLGNKVDLEQKRAVSAERAHKWCQSKNNIPYYEVFAKEALHSFPIFINRFVWIRANKNPTVAAIVKDDGDEVSN</sequence>
<dbReference type="SMART" id="SM00175">
    <property type="entry name" value="RAB"/>
    <property type="match status" value="1"/>
</dbReference>
<dbReference type="GO" id="GO:0005525">
    <property type="term" value="F:GTP binding"/>
    <property type="evidence" value="ECO:0007669"/>
    <property type="project" value="UniProtKB-KW"/>
</dbReference>
<keyword evidence="3" id="KW-0342">GTP-binding</keyword>
<dbReference type="PANTHER" id="PTHR47981:SF20">
    <property type="entry name" value="RAS-RELATED PROTEIN RAB-7A"/>
    <property type="match status" value="1"/>
</dbReference>
<keyword evidence="2" id="KW-0547">Nucleotide-binding</keyword>
<dbReference type="SUPFAM" id="SSF52540">
    <property type="entry name" value="P-loop containing nucleoside triphosphate hydrolases"/>
    <property type="match status" value="1"/>
</dbReference>
<evidence type="ECO:0000313" key="5">
    <source>
        <dbReference type="WBParaSite" id="MBELARI_LOCUS14516"/>
    </source>
</evidence>
<dbReference type="InterPro" id="IPR005225">
    <property type="entry name" value="Small_GTP-bd"/>
</dbReference>
<dbReference type="GO" id="GO:0045335">
    <property type="term" value="C:phagocytic vesicle"/>
    <property type="evidence" value="ECO:0007669"/>
    <property type="project" value="TreeGrafter"/>
</dbReference>
<organism evidence="4 5">
    <name type="scientific">Mesorhabditis belari</name>
    <dbReference type="NCBI Taxonomy" id="2138241"/>
    <lineage>
        <taxon>Eukaryota</taxon>
        <taxon>Metazoa</taxon>
        <taxon>Ecdysozoa</taxon>
        <taxon>Nematoda</taxon>
        <taxon>Chromadorea</taxon>
        <taxon>Rhabditida</taxon>
        <taxon>Rhabditina</taxon>
        <taxon>Rhabditomorpha</taxon>
        <taxon>Rhabditoidea</taxon>
        <taxon>Rhabditidae</taxon>
        <taxon>Mesorhabditinae</taxon>
        <taxon>Mesorhabditis</taxon>
    </lineage>
</organism>
<dbReference type="NCBIfam" id="TIGR00231">
    <property type="entry name" value="small_GTP"/>
    <property type="match status" value="1"/>
</dbReference>
<accession>A0AAF3EKJ3</accession>
<proteinExistence type="inferred from homology"/>
<comment type="similarity">
    <text evidence="1">Belongs to the small GTPase superfamily. Rab family.</text>
</comment>
<dbReference type="WBParaSite" id="MBELARI_LOCUS14516">
    <property type="protein sequence ID" value="MBELARI_LOCUS14516"/>
    <property type="gene ID" value="MBELARI_LOCUS14516"/>
</dbReference>
<evidence type="ECO:0000256" key="3">
    <source>
        <dbReference type="ARBA" id="ARBA00023134"/>
    </source>
</evidence>
<dbReference type="Proteomes" id="UP000887575">
    <property type="component" value="Unassembled WGS sequence"/>
</dbReference>
<dbReference type="SMART" id="SM00173">
    <property type="entry name" value="RAS"/>
    <property type="match status" value="1"/>
</dbReference>
<protein>
    <recommendedName>
        <fullName evidence="6">Ras-related protein Rab-7a</fullName>
    </recommendedName>
</protein>